<evidence type="ECO:0000256" key="1">
    <source>
        <dbReference type="SAM" id="MobiDB-lite"/>
    </source>
</evidence>
<dbReference type="Gene3D" id="2.60.120.10">
    <property type="entry name" value="Jelly Rolls"/>
    <property type="match status" value="1"/>
</dbReference>
<dbReference type="PANTHER" id="PTHR12461">
    <property type="entry name" value="HYPOXIA-INDUCIBLE FACTOR 1 ALPHA INHIBITOR-RELATED"/>
    <property type="match status" value="1"/>
</dbReference>
<feature type="region of interest" description="Disordered" evidence="1">
    <location>
        <begin position="87"/>
        <end position="126"/>
    </location>
</feature>
<keyword evidence="2" id="KW-0812">Transmembrane</keyword>
<feature type="domain" description="JmjC" evidence="3">
    <location>
        <begin position="409"/>
        <end position="583"/>
    </location>
</feature>
<dbReference type="PANTHER" id="PTHR12461:SF98">
    <property type="entry name" value="CUPIN-LIKE DOMAIN-CONTAINING PROTEIN"/>
    <property type="match status" value="1"/>
</dbReference>
<name>A0A7S3PCI7_9STRA</name>
<evidence type="ECO:0000259" key="3">
    <source>
        <dbReference type="PROSITE" id="PS51184"/>
    </source>
</evidence>
<dbReference type="PROSITE" id="PS51184">
    <property type="entry name" value="JMJC"/>
    <property type="match status" value="1"/>
</dbReference>
<sequence>MRGTKSRQRSSNVAVSSGRANDDSATNAADDKKYDKRRRRLAEKRAQYMGLGICFVTLFWLGRYLAFGRRDRQIRYERAEAMLRSAHLSDKLHQGRRRHPQHPLETDDDDEAANKQQQQSGSTLTSHELAQQFQLQRTDASSLLSTNDILKAWMRQINQEIRDNVHGGIRWIRPYLLPGSSNHEGKHGKPVGKHGARFFQITKRQSQRMTWQDEYDDLLSQNNGVLPGPPVDYTNSSKYRYPELLSEPPSEGGYPKLISLGDMMAAWDQDEDNPDVITETLLHFDFTNPEEMAMATKFRDAMVPFKLTNVPELQRARELWTDEYVGQAFAERTAVNERMGSCQESPNHYFAFFTSQKWNEATMGLPPYQNNDWGYETWAKHARYADAQPLAEDQPHFYWQAGVSPQERHLSPDEWSFVSRDLPSFSATESNFIMFHPEKQKGIQCRFGERGVVAATHYDGGRNMVGMIHGAKRYILSPPNACGKLGIFPQHDSSIFRHSLLDFGHIKYLNDVEKNQGMSAEERAWLERAATAPAVETVLKAGEILYIPSYWFHYIVSIQKSAQCNARSGAEEDRHKAFGGLEDVTVPMCQPDDFVL</sequence>
<feature type="transmembrane region" description="Helical" evidence="2">
    <location>
        <begin position="46"/>
        <end position="66"/>
    </location>
</feature>
<feature type="compositionally biased region" description="Polar residues" evidence="1">
    <location>
        <begin position="114"/>
        <end position="126"/>
    </location>
</feature>
<protein>
    <recommendedName>
        <fullName evidence="3">JmjC domain-containing protein</fullName>
    </recommendedName>
</protein>
<feature type="region of interest" description="Disordered" evidence="1">
    <location>
        <begin position="1"/>
        <end position="32"/>
    </location>
</feature>
<feature type="compositionally biased region" description="Polar residues" evidence="1">
    <location>
        <begin position="9"/>
        <end position="19"/>
    </location>
</feature>
<dbReference type="InterPro" id="IPR041667">
    <property type="entry name" value="Cupin_8"/>
</dbReference>
<keyword evidence="2" id="KW-1133">Transmembrane helix</keyword>
<reference evidence="4" key="1">
    <citation type="submission" date="2021-01" db="EMBL/GenBank/DDBJ databases">
        <authorList>
            <person name="Corre E."/>
            <person name="Pelletier E."/>
            <person name="Niang G."/>
            <person name="Scheremetjew M."/>
            <person name="Finn R."/>
            <person name="Kale V."/>
            <person name="Holt S."/>
            <person name="Cochrane G."/>
            <person name="Meng A."/>
            <person name="Brown T."/>
            <person name="Cohen L."/>
        </authorList>
    </citation>
    <scope>NUCLEOTIDE SEQUENCE</scope>
    <source>
        <strain evidence="4">CCMP127</strain>
    </source>
</reference>
<dbReference type="InterPro" id="IPR014710">
    <property type="entry name" value="RmlC-like_jellyroll"/>
</dbReference>
<accession>A0A7S3PCI7</accession>
<keyword evidence="2" id="KW-0472">Membrane</keyword>
<dbReference type="AlphaFoldDB" id="A0A7S3PCI7"/>
<dbReference type="SUPFAM" id="SSF51197">
    <property type="entry name" value="Clavaminate synthase-like"/>
    <property type="match status" value="1"/>
</dbReference>
<evidence type="ECO:0000313" key="4">
    <source>
        <dbReference type="EMBL" id="CAE0418644.1"/>
    </source>
</evidence>
<dbReference type="Pfam" id="PF13621">
    <property type="entry name" value="Cupin_8"/>
    <property type="match status" value="1"/>
</dbReference>
<organism evidence="4">
    <name type="scientific">Amphora coffeiformis</name>
    <dbReference type="NCBI Taxonomy" id="265554"/>
    <lineage>
        <taxon>Eukaryota</taxon>
        <taxon>Sar</taxon>
        <taxon>Stramenopiles</taxon>
        <taxon>Ochrophyta</taxon>
        <taxon>Bacillariophyta</taxon>
        <taxon>Bacillariophyceae</taxon>
        <taxon>Bacillariophycidae</taxon>
        <taxon>Thalassiophysales</taxon>
        <taxon>Catenulaceae</taxon>
        <taxon>Amphora</taxon>
    </lineage>
</organism>
<gene>
    <name evidence="4" type="ORF">ACOF00016_LOCUS15513</name>
</gene>
<proteinExistence type="predicted"/>
<dbReference type="InterPro" id="IPR003347">
    <property type="entry name" value="JmjC_dom"/>
</dbReference>
<dbReference type="EMBL" id="HBIM01020702">
    <property type="protein sequence ID" value="CAE0418644.1"/>
    <property type="molecule type" value="Transcribed_RNA"/>
</dbReference>
<evidence type="ECO:0000256" key="2">
    <source>
        <dbReference type="SAM" id="Phobius"/>
    </source>
</evidence>